<dbReference type="PANTHER" id="PTHR37419">
    <property type="entry name" value="SERINE/THREONINE-PROTEIN KINASE TOXIN HIPA"/>
    <property type="match status" value="1"/>
</dbReference>
<feature type="domain" description="HipA-like C-terminal" evidence="3">
    <location>
        <begin position="8"/>
        <end position="118"/>
    </location>
</feature>
<accession>A0A3B0V9T3</accession>
<evidence type="ECO:0000313" key="4">
    <source>
        <dbReference type="EMBL" id="VAW40375.1"/>
    </source>
</evidence>
<evidence type="ECO:0000256" key="1">
    <source>
        <dbReference type="ARBA" id="ARBA00022679"/>
    </source>
</evidence>
<dbReference type="InterPro" id="IPR052028">
    <property type="entry name" value="HipA_Ser/Thr_kinase"/>
</dbReference>
<dbReference type="Gene3D" id="1.10.1070.20">
    <property type="match status" value="1"/>
</dbReference>
<dbReference type="Pfam" id="PF07804">
    <property type="entry name" value="HipA_C"/>
    <property type="match status" value="1"/>
</dbReference>
<dbReference type="GO" id="GO:0004674">
    <property type="term" value="F:protein serine/threonine kinase activity"/>
    <property type="evidence" value="ECO:0007669"/>
    <property type="project" value="TreeGrafter"/>
</dbReference>
<keyword evidence="2" id="KW-0418">Kinase</keyword>
<keyword evidence="1" id="KW-0808">Transferase</keyword>
<dbReference type="GO" id="GO:0005829">
    <property type="term" value="C:cytosol"/>
    <property type="evidence" value="ECO:0007669"/>
    <property type="project" value="TreeGrafter"/>
</dbReference>
<dbReference type="EMBL" id="UOEX01000329">
    <property type="protein sequence ID" value="VAW40375.1"/>
    <property type="molecule type" value="Genomic_DNA"/>
</dbReference>
<reference evidence="4" key="1">
    <citation type="submission" date="2018-06" db="EMBL/GenBank/DDBJ databases">
        <authorList>
            <person name="Zhirakovskaya E."/>
        </authorList>
    </citation>
    <scope>NUCLEOTIDE SEQUENCE</scope>
</reference>
<evidence type="ECO:0000256" key="2">
    <source>
        <dbReference type="ARBA" id="ARBA00022777"/>
    </source>
</evidence>
<evidence type="ECO:0000259" key="3">
    <source>
        <dbReference type="Pfam" id="PF07804"/>
    </source>
</evidence>
<protein>
    <recommendedName>
        <fullName evidence="3">HipA-like C-terminal domain-containing protein</fullName>
    </recommendedName>
</protein>
<gene>
    <name evidence="4" type="ORF">MNBD_DELTA03-370</name>
</gene>
<dbReference type="InterPro" id="IPR012893">
    <property type="entry name" value="HipA-like_C"/>
</dbReference>
<organism evidence="4">
    <name type="scientific">hydrothermal vent metagenome</name>
    <dbReference type="NCBI Taxonomy" id="652676"/>
    <lineage>
        <taxon>unclassified sequences</taxon>
        <taxon>metagenomes</taxon>
        <taxon>ecological metagenomes</taxon>
    </lineage>
</organism>
<dbReference type="AlphaFoldDB" id="A0A3B0V9T3"/>
<proteinExistence type="predicted"/>
<sequence length="169" mass="18859">MEDPTVTSYSALANIIQTHSYQPDKDLHQLFRQMVVNVILNNADGHLQNFSMLHTKKGWQLSPAYDIVPNIFQTNQLLAVNQKNAGINVSDLVAEGRNFGLSPITCRQAILDVIEKTSNWQDVFEKSGVPPTKEVKALCEYIKTTWGRIGTVETAKQKNTQGTNVKCQG</sequence>
<name>A0A3B0V9T3_9ZZZZ</name>